<dbReference type="OMA" id="EVHYWKV"/>
<reference evidence="4" key="1">
    <citation type="submission" date="2025-08" db="UniProtKB">
        <authorList>
            <consortium name="RefSeq"/>
        </authorList>
    </citation>
    <scope>IDENTIFICATION</scope>
    <source>
        <tissue evidence="4">Blood</tissue>
    </source>
</reference>
<dbReference type="InParanoid" id="A0A6P9B3Y3"/>
<sequence>MFLRHSCQIFLLWTIFLMQDVLGFCERPAWTRVAWEMTPQDLELVTKEQSILFHNSICRIYQCFTGIGLSKGCLEVVYASYKVALVIAIGLAVHFLLPKLKLTKSPKSENPTTAVSVVTEMNDDYSHDMNKMLYKLVTNTSKMMKYMKRVTHHHKKEIKYRKLSKKRKNDDYDEDEQLFPVCLHNHSSSADTI</sequence>
<gene>
    <name evidence="4" type="primary">TEX50</name>
</gene>
<dbReference type="PANTHER" id="PTHR39232">
    <property type="entry name" value="TESTIS-EXPRESSED PROTEIN 50"/>
    <property type="match status" value="1"/>
</dbReference>
<feature type="chain" id="PRO_5028259966" evidence="2">
    <location>
        <begin position="24"/>
        <end position="193"/>
    </location>
</feature>
<proteinExistence type="predicted"/>
<keyword evidence="1" id="KW-0472">Membrane</keyword>
<dbReference type="KEGG" id="pgut:117661200"/>
<dbReference type="InterPro" id="IPR038833">
    <property type="entry name" value="TEX50"/>
</dbReference>
<dbReference type="RefSeq" id="XP_034265678.1">
    <property type="nucleotide sequence ID" value="XM_034409787.2"/>
</dbReference>
<dbReference type="AlphaFoldDB" id="A0A6P9B3Y3"/>
<evidence type="ECO:0000313" key="4">
    <source>
        <dbReference type="RefSeq" id="XP_034265678.1"/>
    </source>
</evidence>
<feature type="signal peptide" evidence="2">
    <location>
        <begin position="1"/>
        <end position="23"/>
    </location>
</feature>
<evidence type="ECO:0000313" key="3">
    <source>
        <dbReference type="Proteomes" id="UP001652622"/>
    </source>
</evidence>
<keyword evidence="1" id="KW-1133">Transmembrane helix</keyword>
<accession>A0A6P9B3Y3</accession>
<name>A0A6P9B3Y3_PANGU</name>
<keyword evidence="2" id="KW-0732">Signal</keyword>
<dbReference type="Proteomes" id="UP001652622">
    <property type="component" value="Unplaced"/>
</dbReference>
<evidence type="ECO:0000256" key="1">
    <source>
        <dbReference type="SAM" id="Phobius"/>
    </source>
</evidence>
<dbReference type="CTD" id="730159"/>
<evidence type="ECO:0000256" key="2">
    <source>
        <dbReference type="SAM" id="SignalP"/>
    </source>
</evidence>
<dbReference type="GeneID" id="117661200"/>
<organism evidence="3 4">
    <name type="scientific">Pantherophis guttatus</name>
    <name type="common">Corn snake</name>
    <name type="synonym">Elaphe guttata</name>
    <dbReference type="NCBI Taxonomy" id="94885"/>
    <lineage>
        <taxon>Eukaryota</taxon>
        <taxon>Metazoa</taxon>
        <taxon>Chordata</taxon>
        <taxon>Craniata</taxon>
        <taxon>Vertebrata</taxon>
        <taxon>Euteleostomi</taxon>
        <taxon>Lepidosauria</taxon>
        <taxon>Squamata</taxon>
        <taxon>Bifurcata</taxon>
        <taxon>Unidentata</taxon>
        <taxon>Episquamata</taxon>
        <taxon>Toxicofera</taxon>
        <taxon>Serpentes</taxon>
        <taxon>Colubroidea</taxon>
        <taxon>Colubridae</taxon>
        <taxon>Colubrinae</taxon>
        <taxon>Pantherophis</taxon>
    </lineage>
</organism>
<keyword evidence="3" id="KW-1185">Reference proteome</keyword>
<keyword evidence="1" id="KW-0812">Transmembrane</keyword>
<protein>
    <submittedName>
        <fullName evidence="4">Testis-expressed protein 50</fullName>
    </submittedName>
</protein>
<dbReference type="PANTHER" id="PTHR39232:SF1">
    <property type="entry name" value="TESTIS-EXPRESSED PROTEIN 50"/>
    <property type="match status" value="1"/>
</dbReference>
<feature type="transmembrane region" description="Helical" evidence="1">
    <location>
        <begin position="78"/>
        <end position="97"/>
    </location>
</feature>